<sequence length="78" mass="8796">MLYSNKKINSFECFKKELALSAKDLAEQGLGKGKKKYWSSRGLRLPAVEYSSLDLGAGLEPDYENDICFVYNINPSEL</sequence>
<dbReference type="AlphaFoldDB" id="A0A5N0YJ89"/>
<proteinExistence type="predicted"/>
<dbReference type="Proteomes" id="UP000326078">
    <property type="component" value="Unassembled WGS sequence"/>
</dbReference>
<protein>
    <submittedName>
        <fullName evidence="1">Uncharacterized protein</fullName>
    </submittedName>
</protein>
<gene>
    <name evidence="1" type="ORF">F6X95_14805</name>
</gene>
<comment type="caution">
    <text evidence="1">The sequence shown here is derived from an EMBL/GenBank/DDBJ whole genome shotgun (WGS) entry which is preliminary data.</text>
</comment>
<name>A0A5N0YJ89_9ENTE</name>
<evidence type="ECO:0000313" key="1">
    <source>
        <dbReference type="EMBL" id="KAA9201706.1"/>
    </source>
</evidence>
<accession>A0A5N0YJ89</accession>
<dbReference type="EMBL" id="VYUT01000080">
    <property type="protein sequence ID" value="KAA9201706.1"/>
    <property type="molecule type" value="Genomic_DNA"/>
</dbReference>
<organism evidence="1 2">
    <name type="scientific">Enterococcus durans</name>
    <dbReference type="NCBI Taxonomy" id="53345"/>
    <lineage>
        <taxon>Bacteria</taxon>
        <taxon>Bacillati</taxon>
        <taxon>Bacillota</taxon>
        <taxon>Bacilli</taxon>
        <taxon>Lactobacillales</taxon>
        <taxon>Enterococcaceae</taxon>
        <taxon>Enterococcus</taxon>
    </lineage>
</organism>
<reference evidence="1 2" key="1">
    <citation type="submission" date="2019-09" db="EMBL/GenBank/DDBJ databases">
        <title>Vancomyinc resistant enterococci isolated from farm animals in Switzerland.</title>
        <authorList>
            <person name="Stevens M.J.A."/>
            <person name="Stephan R."/>
            <person name="Morach M."/>
            <person name="Nuesch-Inderbinen M."/>
        </authorList>
    </citation>
    <scope>NUCLEOTIDE SEQUENCE [LARGE SCALE GENOMIC DNA]</scope>
    <source>
        <strain evidence="1 2">GH27</strain>
    </source>
</reference>
<evidence type="ECO:0000313" key="2">
    <source>
        <dbReference type="Proteomes" id="UP000326078"/>
    </source>
</evidence>
<dbReference type="RefSeq" id="WP_151026862.1">
    <property type="nucleotide sequence ID" value="NZ_VYUK01000031.1"/>
</dbReference>